<dbReference type="OrthoDB" id="2799577at2759"/>
<dbReference type="Proteomes" id="UP000015241">
    <property type="component" value="Unassembled WGS sequence"/>
</dbReference>
<feature type="non-terminal residue" evidence="1">
    <location>
        <position position="299"/>
    </location>
</feature>
<dbReference type="EMBL" id="KE504287">
    <property type="protein sequence ID" value="EPS93266.1"/>
    <property type="molecule type" value="Genomic_DNA"/>
</dbReference>
<accession>S8DIC5</accession>
<gene>
    <name evidence="1" type="ORF">FOMPIDRAFT_1084476</name>
</gene>
<name>S8DIC5_FOMSC</name>
<dbReference type="HOGENOM" id="CLU_006344_5_0_1"/>
<evidence type="ECO:0000313" key="1">
    <source>
        <dbReference type="EMBL" id="EPS93266.1"/>
    </source>
</evidence>
<dbReference type="InParanoid" id="S8DIC5"/>
<proteinExistence type="predicted"/>
<organism evidence="1 2">
    <name type="scientific">Fomitopsis schrenkii</name>
    <name type="common">Brown rot fungus</name>
    <dbReference type="NCBI Taxonomy" id="2126942"/>
    <lineage>
        <taxon>Eukaryota</taxon>
        <taxon>Fungi</taxon>
        <taxon>Dikarya</taxon>
        <taxon>Basidiomycota</taxon>
        <taxon>Agaricomycotina</taxon>
        <taxon>Agaricomycetes</taxon>
        <taxon>Polyporales</taxon>
        <taxon>Fomitopsis</taxon>
    </lineage>
</organism>
<dbReference type="Pfam" id="PF18759">
    <property type="entry name" value="Plavaka"/>
    <property type="match status" value="1"/>
</dbReference>
<reference evidence="1 2" key="1">
    <citation type="journal article" date="2012" name="Science">
        <title>The Paleozoic origin of enzymatic lignin decomposition reconstructed from 31 fungal genomes.</title>
        <authorList>
            <person name="Floudas D."/>
            <person name="Binder M."/>
            <person name="Riley R."/>
            <person name="Barry K."/>
            <person name="Blanchette R.A."/>
            <person name="Henrissat B."/>
            <person name="Martinez A.T."/>
            <person name="Otillar R."/>
            <person name="Spatafora J.W."/>
            <person name="Yadav J.S."/>
            <person name="Aerts A."/>
            <person name="Benoit I."/>
            <person name="Boyd A."/>
            <person name="Carlson A."/>
            <person name="Copeland A."/>
            <person name="Coutinho P.M."/>
            <person name="de Vries R.P."/>
            <person name="Ferreira P."/>
            <person name="Findley K."/>
            <person name="Foster B."/>
            <person name="Gaskell J."/>
            <person name="Glotzer D."/>
            <person name="Gorecki P."/>
            <person name="Heitman J."/>
            <person name="Hesse C."/>
            <person name="Hori C."/>
            <person name="Igarashi K."/>
            <person name="Jurgens J.A."/>
            <person name="Kallen N."/>
            <person name="Kersten P."/>
            <person name="Kohler A."/>
            <person name="Kuees U."/>
            <person name="Kumar T.K.A."/>
            <person name="Kuo A."/>
            <person name="LaButti K."/>
            <person name="Larrondo L.F."/>
            <person name="Lindquist E."/>
            <person name="Ling A."/>
            <person name="Lombard V."/>
            <person name="Lucas S."/>
            <person name="Lundell T."/>
            <person name="Martin R."/>
            <person name="McLaughlin D.J."/>
            <person name="Morgenstern I."/>
            <person name="Morin E."/>
            <person name="Murat C."/>
            <person name="Nagy L.G."/>
            <person name="Nolan M."/>
            <person name="Ohm R.A."/>
            <person name="Patyshakuliyeva A."/>
            <person name="Rokas A."/>
            <person name="Ruiz-Duenas F.J."/>
            <person name="Sabat G."/>
            <person name="Salamov A."/>
            <person name="Samejima M."/>
            <person name="Schmutz J."/>
            <person name="Slot J.C."/>
            <person name="St John F."/>
            <person name="Stenlid J."/>
            <person name="Sun H."/>
            <person name="Sun S."/>
            <person name="Syed K."/>
            <person name="Tsang A."/>
            <person name="Wiebenga A."/>
            <person name="Young D."/>
            <person name="Pisabarro A."/>
            <person name="Eastwood D.C."/>
            <person name="Martin F."/>
            <person name="Cullen D."/>
            <person name="Grigoriev I.V."/>
            <person name="Hibbett D.S."/>
        </authorList>
    </citation>
    <scope>NUCLEOTIDE SEQUENCE</scope>
    <source>
        <strain evidence="2">FP-58527</strain>
    </source>
</reference>
<dbReference type="STRING" id="743788.S8DIC5"/>
<sequence>DDDDRTCPVCERWFETSQGLMSHLSMVRSCKWYRKGKNPIRIGIDIPEPVEMEELVDNNGSEDMQVDDEDFEDIIQNRDLFCFVLPDQPVDGTSSVEASSSSAPRYVTIRPPILDDDDNDRTYEEDENMAAVIAMAPTVVEQWKAYFEDAGGEDRMDVDDQENEDARGKDAKWRPFASELDWKVVSWIVREDVGQNSLNRFLSIPGVVERLGLSFKDVRELFIKVDTIPDRATWQTTSLVFPDRPEEKHFVRYRNIIEAIKALLGNPSYAKQIVWRPRRVFTDASKKKPVFSEMWTGLW</sequence>
<protein>
    <submittedName>
        <fullName evidence="1">Uncharacterized protein</fullName>
    </submittedName>
</protein>
<dbReference type="AlphaFoldDB" id="S8DIC5"/>
<dbReference type="InterPro" id="IPR041078">
    <property type="entry name" value="Plavaka"/>
</dbReference>
<keyword evidence="2" id="KW-1185">Reference proteome</keyword>
<evidence type="ECO:0000313" key="2">
    <source>
        <dbReference type="Proteomes" id="UP000015241"/>
    </source>
</evidence>
<dbReference type="eggNOG" id="ENOG502R100">
    <property type="taxonomic scope" value="Eukaryota"/>
</dbReference>
<feature type="non-terminal residue" evidence="1">
    <location>
        <position position="1"/>
    </location>
</feature>